<dbReference type="EMBL" id="JBFXLS010000002">
    <property type="protein sequence ID" value="KAL2834446.1"/>
    <property type="molecule type" value="Genomic_DNA"/>
</dbReference>
<evidence type="ECO:0000256" key="2">
    <source>
        <dbReference type="ARBA" id="ARBA00022801"/>
    </source>
</evidence>
<dbReference type="PANTHER" id="PTHR21660">
    <property type="entry name" value="THIOESTERASE SUPERFAMILY MEMBER-RELATED"/>
    <property type="match status" value="1"/>
</dbReference>
<evidence type="ECO:0000256" key="1">
    <source>
        <dbReference type="ARBA" id="ARBA00008324"/>
    </source>
</evidence>
<dbReference type="CDD" id="cd03443">
    <property type="entry name" value="PaaI_thioesterase"/>
    <property type="match status" value="1"/>
</dbReference>
<dbReference type="Pfam" id="PF03061">
    <property type="entry name" value="4HBT"/>
    <property type="match status" value="1"/>
</dbReference>
<dbReference type="Proteomes" id="UP001610335">
    <property type="component" value="Unassembled WGS sequence"/>
</dbReference>
<dbReference type="InterPro" id="IPR039298">
    <property type="entry name" value="ACOT13"/>
</dbReference>
<evidence type="ECO:0000313" key="4">
    <source>
        <dbReference type="EMBL" id="KAL2834446.1"/>
    </source>
</evidence>
<sequence length="171" mass="18689">MALQIPGLILPHRPLTNFEKRISNFAERLVNRDGEESWDINTKSLNLTLESATPSPHPQITFLLTITPKHCNMLGNLHGGCAATLIDVLSSIILLGVSEPGLYESGGVSRHLDVTYLRPVPSGVTVRLVSRVVHVGRRLALLRTEILRMEDGAVCVVSDHEKANTDLGGRI</sequence>
<keyword evidence="5" id="KW-1185">Reference proteome</keyword>
<evidence type="ECO:0000259" key="3">
    <source>
        <dbReference type="Pfam" id="PF03061"/>
    </source>
</evidence>
<dbReference type="Gene3D" id="3.10.129.10">
    <property type="entry name" value="Hotdog Thioesterase"/>
    <property type="match status" value="1"/>
</dbReference>
<keyword evidence="2" id="KW-0378">Hydrolase</keyword>
<proteinExistence type="inferred from homology"/>
<dbReference type="PANTHER" id="PTHR21660:SF1">
    <property type="entry name" value="ACYL-COENZYME A THIOESTERASE 13"/>
    <property type="match status" value="1"/>
</dbReference>
<protein>
    <submittedName>
        <fullName evidence="4">HotDog domain-containing protein</fullName>
    </submittedName>
</protein>
<feature type="domain" description="Thioesterase" evidence="3">
    <location>
        <begin position="75"/>
        <end position="153"/>
    </location>
</feature>
<organism evidence="4 5">
    <name type="scientific">Aspergillus cavernicola</name>
    <dbReference type="NCBI Taxonomy" id="176166"/>
    <lineage>
        <taxon>Eukaryota</taxon>
        <taxon>Fungi</taxon>
        <taxon>Dikarya</taxon>
        <taxon>Ascomycota</taxon>
        <taxon>Pezizomycotina</taxon>
        <taxon>Eurotiomycetes</taxon>
        <taxon>Eurotiomycetidae</taxon>
        <taxon>Eurotiales</taxon>
        <taxon>Aspergillaceae</taxon>
        <taxon>Aspergillus</taxon>
        <taxon>Aspergillus subgen. Nidulantes</taxon>
    </lineage>
</organism>
<dbReference type="InterPro" id="IPR006683">
    <property type="entry name" value="Thioestr_dom"/>
</dbReference>
<dbReference type="SUPFAM" id="SSF54637">
    <property type="entry name" value="Thioesterase/thiol ester dehydrase-isomerase"/>
    <property type="match status" value="1"/>
</dbReference>
<accession>A0ABR4J3I1</accession>
<comment type="similarity">
    <text evidence="1">Belongs to the thioesterase PaaI family.</text>
</comment>
<gene>
    <name evidence="4" type="ORF">BDW59DRAFT_137883</name>
</gene>
<comment type="caution">
    <text evidence="4">The sequence shown here is derived from an EMBL/GenBank/DDBJ whole genome shotgun (WGS) entry which is preliminary data.</text>
</comment>
<dbReference type="NCBIfam" id="TIGR00369">
    <property type="entry name" value="unchar_dom_1"/>
    <property type="match status" value="1"/>
</dbReference>
<reference evidence="4 5" key="1">
    <citation type="submission" date="2024-07" db="EMBL/GenBank/DDBJ databases">
        <title>Section-level genome sequencing and comparative genomics of Aspergillus sections Usti and Cavernicolus.</title>
        <authorList>
            <consortium name="Lawrence Berkeley National Laboratory"/>
            <person name="Nybo J.L."/>
            <person name="Vesth T.C."/>
            <person name="Theobald S."/>
            <person name="Frisvad J.C."/>
            <person name="Larsen T.O."/>
            <person name="Kjaerboelling I."/>
            <person name="Rothschild-Mancinelli K."/>
            <person name="Lyhne E.K."/>
            <person name="Kogle M.E."/>
            <person name="Barry K."/>
            <person name="Clum A."/>
            <person name="Na H."/>
            <person name="Ledsgaard L."/>
            <person name="Lin J."/>
            <person name="Lipzen A."/>
            <person name="Kuo A."/>
            <person name="Riley R."/>
            <person name="Mondo S."/>
            <person name="LaButti K."/>
            <person name="Haridas S."/>
            <person name="Pangalinan J."/>
            <person name="Salamov A.A."/>
            <person name="Simmons B.A."/>
            <person name="Magnuson J.K."/>
            <person name="Chen J."/>
            <person name="Drula E."/>
            <person name="Henrissat B."/>
            <person name="Wiebenga A."/>
            <person name="Lubbers R.J."/>
            <person name="Gomes A.C."/>
            <person name="Makela M.R."/>
            <person name="Stajich J."/>
            <person name="Grigoriev I.V."/>
            <person name="Mortensen U.H."/>
            <person name="De vries R.P."/>
            <person name="Baker S.E."/>
            <person name="Andersen M.R."/>
        </authorList>
    </citation>
    <scope>NUCLEOTIDE SEQUENCE [LARGE SCALE GENOMIC DNA]</scope>
    <source>
        <strain evidence="4 5">CBS 600.67</strain>
    </source>
</reference>
<evidence type="ECO:0000313" key="5">
    <source>
        <dbReference type="Proteomes" id="UP001610335"/>
    </source>
</evidence>
<dbReference type="InterPro" id="IPR003736">
    <property type="entry name" value="PAAI_dom"/>
</dbReference>
<name>A0ABR4J3I1_9EURO</name>
<dbReference type="InterPro" id="IPR029069">
    <property type="entry name" value="HotDog_dom_sf"/>
</dbReference>